<keyword evidence="6" id="KW-1185">Reference proteome</keyword>
<dbReference type="Gene3D" id="2.160.10.10">
    <property type="entry name" value="Hexapeptide repeat proteins"/>
    <property type="match status" value="1"/>
</dbReference>
<reference evidence="6" key="2">
    <citation type="submission" date="2013-12" db="EMBL/GenBank/DDBJ databases">
        <title>Evolution of pathogenesis and genome organization in the Tremellales.</title>
        <authorList>
            <person name="Cuomo C."/>
            <person name="Litvintseva A."/>
            <person name="Heitman J."/>
            <person name="Chen Y."/>
            <person name="Sun S."/>
            <person name="Springer D."/>
            <person name="Dromer F."/>
            <person name="Young S."/>
            <person name="Zeng Q."/>
            <person name="Chapman S."/>
            <person name="Gujja S."/>
            <person name="Saif S."/>
            <person name="Birren B."/>
        </authorList>
    </citation>
    <scope>NUCLEOTIDE SEQUENCE [LARGE SCALE GENOMIC DNA]</scope>
    <source>
        <strain evidence="6">BCC8398</strain>
    </source>
</reference>
<dbReference type="AlphaFoldDB" id="A0A1B9GJ13"/>
<dbReference type="Pfam" id="PF14602">
    <property type="entry name" value="Hexapep_2"/>
    <property type="match status" value="1"/>
</dbReference>
<dbReference type="SUPFAM" id="SSF51161">
    <property type="entry name" value="Trimeric LpxA-like enzymes"/>
    <property type="match status" value="1"/>
</dbReference>
<proteinExistence type="inferred from homology"/>
<dbReference type="PANTHER" id="PTHR23416">
    <property type="entry name" value="SIALIC ACID SYNTHASE-RELATED"/>
    <property type="match status" value="1"/>
</dbReference>
<evidence type="ECO:0000256" key="1">
    <source>
        <dbReference type="ARBA" id="ARBA00007274"/>
    </source>
</evidence>
<evidence type="ECO:0000313" key="6">
    <source>
        <dbReference type="Proteomes" id="UP000092666"/>
    </source>
</evidence>
<dbReference type="PANTHER" id="PTHR23416:SF23">
    <property type="entry name" value="ACETYLTRANSFERASE C18B11.09C-RELATED"/>
    <property type="match status" value="1"/>
</dbReference>
<protein>
    <recommendedName>
        <fullName evidence="7">Maltose/galactoside acetyltransferase domain-containing protein</fullName>
    </recommendedName>
</protein>
<name>A0A1B9GJ13_9TREE</name>
<dbReference type="CDD" id="cd03357">
    <property type="entry name" value="LbH_MAT_GAT"/>
    <property type="match status" value="1"/>
</dbReference>
<feature type="compositionally biased region" description="Polar residues" evidence="4">
    <location>
        <begin position="1"/>
        <end position="11"/>
    </location>
</feature>
<keyword evidence="3" id="KW-0012">Acyltransferase</keyword>
<dbReference type="InterPro" id="IPR011004">
    <property type="entry name" value="Trimer_LpxA-like_sf"/>
</dbReference>
<evidence type="ECO:0008006" key="7">
    <source>
        <dbReference type="Google" id="ProtNLM"/>
    </source>
</evidence>
<evidence type="ECO:0000313" key="5">
    <source>
        <dbReference type="EMBL" id="OCF31029.1"/>
    </source>
</evidence>
<dbReference type="Proteomes" id="UP000092666">
    <property type="component" value="Unassembled WGS sequence"/>
</dbReference>
<dbReference type="OrthoDB" id="25818at2759"/>
<organism evidence="5 6">
    <name type="scientific">Kwoniella heveanensis BCC8398</name>
    <dbReference type="NCBI Taxonomy" id="1296120"/>
    <lineage>
        <taxon>Eukaryota</taxon>
        <taxon>Fungi</taxon>
        <taxon>Dikarya</taxon>
        <taxon>Basidiomycota</taxon>
        <taxon>Agaricomycotina</taxon>
        <taxon>Tremellomycetes</taxon>
        <taxon>Tremellales</taxon>
        <taxon>Cryptococcaceae</taxon>
        <taxon>Kwoniella</taxon>
    </lineage>
</organism>
<dbReference type="Pfam" id="PF00132">
    <property type="entry name" value="Hexapep"/>
    <property type="match status" value="1"/>
</dbReference>
<gene>
    <name evidence="5" type="ORF">I316_07300</name>
</gene>
<dbReference type="InterPro" id="IPR001451">
    <property type="entry name" value="Hexapep"/>
</dbReference>
<dbReference type="InterPro" id="IPR051159">
    <property type="entry name" value="Hexapeptide_acetyltransf"/>
</dbReference>
<accession>A0A1B9GJ13</accession>
<keyword evidence="2" id="KW-0808">Transferase</keyword>
<feature type="region of interest" description="Disordered" evidence="4">
    <location>
        <begin position="1"/>
        <end position="39"/>
    </location>
</feature>
<sequence>MSFFDSNTNTSAAAAVAPAPAPGKKLPHELNPRIPPPQPELNEDPTQLLAMITCQPYHSWDKYIDRVRDSVSKRVWEINRVDEMEERMRQLRELIYMGEKVWIVQGLFFEYGFNITIGEDVFIGANCTLLDVGPIKIGSRTMLGPNCQLLTPDHPIAPEARRGLEGKESSKPIVIGDDCWIGAGVTICPGITIGNGTTIGAASVVTKDVGDRCVVVGNPGRVIKKIRMDGTLEDVPRA</sequence>
<dbReference type="PROSITE" id="PS00101">
    <property type="entry name" value="HEXAPEP_TRANSFERASES"/>
    <property type="match status" value="1"/>
</dbReference>
<dbReference type="STRING" id="1296120.A0A1B9GJ13"/>
<evidence type="ECO:0000256" key="2">
    <source>
        <dbReference type="ARBA" id="ARBA00022679"/>
    </source>
</evidence>
<evidence type="ECO:0000256" key="3">
    <source>
        <dbReference type="ARBA" id="ARBA00023315"/>
    </source>
</evidence>
<dbReference type="FunFam" id="2.160.10.10:FF:000025">
    <property type="entry name" value="Hexapeptide-repeat containing-acetyltransferase"/>
    <property type="match status" value="1"/>
</dbReference>
<comment type="similarity">
    <text evidence="1">Belongs to the transferase hexapeptide repeat family.</text>
</comment>
<evidence type="ECO:0000256" key="4">
    <source>
        <dbReference type="SAM" id="MobiDB-lite"/>
    </source>
</evidence>
<dbReference type="InterPro" id="IPR018357">
    <property type="entry name" value="Hexapep_transf_CS"/>
</dbReference>
<dbReference type="GO" id="GO:0008374">
    <property type="term" value="F:O-acyltransferase activity"/>
    <property type="evidence" value="ECO:0007669"/>
    <property type="project" value="TreeGrafter"/>
</dbReference>
<reference evidence="5 6" key="1">
    <citation type="submission" date="2013-07" db="EMBL/GenBank/DDBJ databases">
        <title>The Genome Sequence of Cryptococcus heveanensis BCC8398.</title>
        <authorList>
            <consortium name="The Broad Institute Genome Sequencing Platform"/>
            <person name="Cuomo C."/>
            <person name="Litvintseva A."/>
            <person name="Chen Y."/>
            <person name="Heitman J."/>
            <person name="Sun S."/>
            <person name="Springer D."/>
            <person name="Dromer F."/>
            <person name="Young S.K."/>
            <person name="Zeng Q."/>
            <person name="Gargeya S."/>
            <person name="Fitzgerald M."/>
            <person name="Abouelleil A."/>
            <person name="Alvarado L."/>
            <person name="Berlin A.M."/>
            <person name="Chapman S.B."/>
            <person name="Dewar J."/>
            <person name="Goldberg J."/>
            <person name="Griggs A."/>
            <person name="Gujja S."/>
            <person name="Hansen M."/>
            <person name="Howarth C."/>
            <person name="Imamovic A."/>
            <person name="Larimer J."/>
            <person name="McCowan C."/>
            <person name="Murphy C."/>
            <person name="Pearson M."/>
            <person name="Priest M."/>
            <person name="Roberts A."/>
            <person name="Saif S."/>
            <person name="Shea T."/>
            <person name="Sykes S."/>
            <person name="Wortman J."/>
            <person name="Nusbaum C."/>
            <person name="Birren B."/>
        </authorList>
    </citation>
    <scope>NUCLEOTIDE SEQUENCE [LARGE SCALE GENOMIC DNA]</scope>
    <source>
        <strain evidence="5 6">BCC8398</strain>
    </source>
</reference>
<dbReference type="EMBL" id="KV700138">
    <property type="protein sequence ID" value="OCF31029.1"/>
    <property type="molecule type" value="Genomic_DNA"/>
</dbReference>